<evidence type="ECO:0000313" key="1">
    <source>
        <dbReference type="EMBL" id="KAJ9653359.1"/>
    </source>
</evidence>
<organism evidence="1 2">
    <name type="scientific">Neophaeococcomyces mojaviensis</name>
    <dbReference type="NCBI Taxonomy" id="3383035"/>
    <lineage>
        <taxon>Eukaryota</taxon>
        <taxon>Fungi</taxon>
        <taxon>Dikarya</taxon>
        <taxon>Ascomycota</taxon>
        <taxon>Pezizomycotina</taxon>
        <taxon>Eurotiomycetes</taxon>
        <taxon>Chaetothyriomycetidae</taxon>
        <taxon>Chaetothyriales</taxon>
        <taxon>Chaetothyriales incertae sedis</taxon>
        <taxon>Neophaeococcomyces</taxon>
    </lineage>
</organism>
<reference evidence="1" key="1">
    <citation type="submission" date="2022-10" db="EMBL/GenBank/DDBJ databases">
        <title>Culturing micro-colonial fungi from biological soil crusts in the Mojave desert and describing Neophaeococcomyces mojavensis, and introducing the new genera and species Taxawa tesnikishii.</title>
        <authorList>
            <person name="Kurbessoian T."/>
            <person name="Stajich J.E."/>
        </authorList>
    </citation>
    <scope>NUCLEOTIDE SEQUENCE</scope>
    <source>
        <strain evidence="1">JES_112</strain>
    </source>
</reference>
<protein>
    <submittedName>
        <fullName evidence="1">Uncharacterized protein</fullName>
    </submittedName>
</protein>
<sequence length="235" mass="26369">MAQTTLFRTPTCCWRSFVRSVLPQTQHTRSHVSVHVGRVEKLDLPPGVPQQFWSQLPKRLRPDQGKRKIIIHEHPPSEHEACKEPEKAIHAEQMKLLDPTGARARLFDPKNPDGAKAGDIIMATFKTGEPFSGVALSIKWRGPHTSVLLRNQVTRVGTEMDIKVFSPLVQSMEVAQKATKRPRRARLFYLRQPKHDVGSVQKTVDQYLRQRAMLTGGKPQGGRKAGGPRGGRRGA</sequence>
<dbReference type="EMBL" id="JAPDRQ010000157">
    <property type="protein sequence ID" value="KAJ9653359.1"/>
    <property type="molecule type" value="Genomic_DNA"/>
</dbReference>
<name>A0ACC3A064_9EURO</name>
<comment type="caution">
    <text evidence="1">The sequence shown here is derived from an EMBL/GenBank/DDBJ whole genome shotgun (WGS) entry which is preliminary data.</text>
</comment>
<keyword evidence="2" id="KW-1185">Reference proteome</keyword>
<proteinExistence type="predicted"/>
<gene>
    <name evidence="1" type="ORF">H2198_007448</name>
</gene>
<accession>A0ACC3A064</accession>
<dbReference type="Proteomes" id="UP001172386">
    <property type="component" value="Unassembled WGS sequence"/>
</dbReference>
<evidence type="ECO:0000313" key="2">
    <source>
        <dbReference type="Proteomes" id="UP001172386"/>
    </source>
</evidence>